<protein>
    <submittedName>
        <fullName evidence="4">Glycosyltransferase</fullName>
    </submittedName>
</protein>
<dbReference type="Gene3D" id="3.40.50.2000">
    <property type="entry name" value="Glycogen Phosphorylase B"/>
    <property type="match status" value="2"/>
</dbReference>
<reference evidence="5" key="1">
    <citation type="submission" date="2023-07" db="EMBL/GenBank/DDBJ databases">
        <title>Conexibacter stalactiti sp. nov., isolated from stalactites in a lava cave and emended description of the genus Conexibacter.</title>
        <authorList>
            <person name="Lee S.D."/>
        </authorList>
    </citation>
    <scope>NUCLEOTIDE SEQUENCE [LARGE SCALE GENOMIC DNA]</scope>
    <source>
        <strain evidence="5">KCTC 39840</strain>
    </source>
</reference>
<dbReference type="PROSITE" id="PS00375">
    <property type="entry name" value="UDPGT"/>
    <property type="match status" value="1"/>
</dbReference>
<dbReference type="Pfam" id="PF06722">
    <property type="entry name" value="EryCIII-like_C"/>
    <property type="match status" value="1"/>
</dbReference>
<evidence type="ECO:0000256" key="2">
    <source>
        <dbReference type="ARBA" id="ARBA00022679"/>
    </source>
</evidence>
<comment type="similarity">
    <text evidence="1">Belongs to the UDP-glycosyltransferase family.</text>
</comment>
<dbReference type="PANTHER" id="PTHR48050:SF13">
    <property type="entry name" value="STEROL 3-BETA-GLUCOSYLTRANSFERASE UGT80A2"/>
    <property type="match status" value="1"/>
</dbReference>
<dbReference type="SUPFAM" id="SSF53756">
    <property type="entry name" value="UDP-Glycosyltransferase/glycogen phosphorylase"/>
    <property type="match status" value="1"/>
</dbReference>
<feature type="domain" description="Erythromycin biosynthesis protein CIII-like C-terminal" evidence="3">
    <location>
        <begin position="254"/>
        <end position="380"/>
    </location>
</feature>
<dbReference type="CDD" id="cd03784">
    <property type="entry name" value="GT1_Gtf-like"/>
    <property type="match status" value="1"/>
</dbReference>
<keyword evidence="5" id="KW-1185">Reference proteome</keyword>
<evidence type="ECO:0000313" key="4">
    <source>
        <dbReference type="EMBL" id="MDW5597185.1"/>
    </source>
</evidence>
<proteinExistence type="inferred from homology"/>
<dbReference type="InterPro" id="IPR006326">
    <property type="entry name" value="UDPGT_MGT-like"/>
</dbReference>
<evidence type="ECO:0000256" key="1">
    <source>
        <dbReference type="ARBA" id="ARBA00009995"/>
    </source>
</evidence>
<dbReference type="InterPro" id="IPR010610">
    <property type="entry name" value="EryCIII-like_C"/>
</dbReference>
<comment type="caution">
    <text evidence="4">The sequence shown here is derived from an EMBL/GenBank/DDBJ whole genome shotgun (WGS) entry which is preliminary data.</text>
</comment>
<dbReference type="InterPro" id="IPR050426">
    <property type="entry name" value="Glycosyltransferase_28"/>
</dbReference>
<accession>A0ABU4HXI9</accession>
<organism evidence="4 5">
    <name type="scientific">Conexibacter stalactiti</name>
    <dbReference type="NCBI Taxonomy" id="1940611"/>
    <lineage>
        <taxon>Bacteria</taxon>
        <taxon>Bacillati</taxon>
        <taxon>Actinomycetota</taxon>
        <taxon>Thermoleophilia</taxon>
        <taxon>Solirubrobacterales</taxon>
        <taxon>Conexibacteraceae</taxon>
        <taxon>Conexibacter</taxon>
    </lineage>
</organism>
<evidence type="ECO:0000259" key="3">
    <source>
        <dbReference type="Pfam" id="PF06722"/>
    </source>
</evidence>
<gene>
    <name evidence="4" type="ORF">R7226_22755</name>
</gene>
<dbReference type="InterPro" id="IPR035595">
    <property type="entry name" value="UDP_glycos_trans_CS"/>
</dbReference>
<name>A0ABU4HXI9_9ACTN</name>
<evidence type="ECO:0000313" key="5">
    <source>
        <dbReference type="Proteomes" id="UP001284601"/>
    </source>
</evidence>
<dbReference type="NCBIfam" id="TIGR01426">
    <property type="entry name" value="MGT"/>
    <property type="match status" value="1"/>
</dbReference>
<dbReference type="EMBL" id="JAWSTH010000077">
    <property type="protein sequence ID" value="MDW5597185.1"/>
    <property type="molecule type" value="Genomic_DNA"/>
</dbReference>
<dbReference type="InterPro" id="IPR002213">
    <property type="entry name" value="UDP_glucos_trans"/>
</dbReference>
<dbReference type="Proteomes" id="UP001284601">
    <property type="component" value="Unassembled WGS sequence"/>
</dbReference>
<keyword evidence="2" id="KW-0808">Transferase</keyword>
<sequence>MPRTEQPRHFAIFAVPAHGHVNPALGVVAELAARGHRVTFAVTEQFAPAVRAAGATPVLYETTWPTTPEGRAAQWDGDVVQAYTWFLDEAVAVLPQLADAYEQDRPDVVLYDIGGYPGHVLAHRWGVPAVQLSPTYVAWEGYEQEIAAAMGEVFASDAYRAYHARFAAWLEQQSVPDAVDDFLGRPHRCLALIPRALQPNAERVDADRITFVGPALGPRDQPGEWSAPDDGRPLLLVSLGSAFTDQPAFFGACLEAFGGLDWHVVMSIGEHVEAAALGTIPGNVELHRFVPQLAVLERASAFVTHAGMGSAKEGLAAGVPMVAVPQAVDQFGNADRLVELGVGRRLETAASPVELRAAVLELAADEQVARRLEALRQEIAREGGAPRAADLLEGIAREA</sequence>
<dbReference type="PANTHER" id="PTHR48050">
    <property type="entry name" value="STEROL 3-BETA-GLUCOSYLTRANSFERASE"/>
    <property type="match status" value="1"/>
</dbReference>
<dbReference type="RefSeq" id="WP_318599650.1">
    <property type="nucleotide sequence ID" value="NZ_JAWSTH010000077.1"/>
</dbReference>